<accession>A0A5J5J6C5</accession>
<reference evidence="2" key="1">
    <citation type="submission" date="2019-09" db="EMBL/GenBank/DDBJ databases">
        <title>Mumia zhuanghuii sp. nov. isolated from the intestinal contents of plateau pika (Ochotona curzoniae) in the Qinghai-Tibet plateau of China.</title>
        <authorList>
            <person name="Tian Z."/>
        </authorList>
    </citation>
    <scope>NUCLEOTIDE SEQUENCE [LARGE SCALE GENOMIC DNA]</scope>
    <source>
        <strain evidence="2">JCM 30598</strain>
    </source>
</reference>
<protein>
    <recommendedName>
        <fullName evidence="3">RNA polymerase subunit sigma-70</fullName>
    </recommendedName>
</protein>
<dbReference type="InterPro" id="IPR032580">
    <property type="entry name" value="SatD"/>
</dbReference>
<gene>
    <name evidence="1" type="ORF">F6B43_04985</name>
</gene>
<dbReference type="AlphaFoldDB" id="A0A5J5J6C5"/>
<organism evidence="1 2">
    <name type="scientific">Microbacterium rhizomatis</name>
    <dbReference type="NCBI Taxonomy" id="1631477"/>
    <lineage>
        <taxon>Bacteria</taxon>
        <taxon>Bacillati</taxon>
        <taxon>Actinomycetota</taxon>
        <taxon>Actinomycetes</taxon>
        <taxon>Micrococcales</taxon>
        <taxon>Microbacteriaceae</taxon>
        <taxon>Microbacterium</taxon>
    </lineage>
</organism>
<dbReference type="EMBL" id="VYSA01000001">
    <property type="protein sequence ID" value="KAA9110979.1"/>
    <property type="molecule type" value="Genomic_DNA"/>
</dbReference>
<evidence type="ECO:0000313" key="1">
    <source>
        <dbReference type="EMBL" id="KAA9110979.1"/>
    </source>
</evidence>
<dbReference type="Pfam" id="PF16264">
    <property type="entry name" value="SatD"/>
    <property type="match status" value="1"/>
</dbReference>
<proteinExistence type="predicted"/>
<keyword evidence="2" id="KW-1185">Reference proteome</keyword>
<evidence type="ECO:0008006" key="3">
    <source>
        <dbReference type="Google" id="ProtNLM"/>
    </source>
</evidence>
<dbReference type="Proteomes" id="UP000325827">
    <property type="component" value="Unassembled WGS sequence"/>
</dbReference>
<name>A0A5J5J6C5_9MICO</name>
<comment type="caution">
    <text evidence="1">The sequence shown here is derived from an EMBL/GenBank/DDBJ whole genome shotgun (WGS) entry which is preliminary data.</text>
</comment>
<sequence length="214" mass="22602">MTVAVTADIVGSRQLADRDSAQRLLDDTIARVEHDYPVSLRALRPTVGDEQQGEFPTLESALASLLLLQLALPDGVECRFGVGVGAVGTVPSASGDLHDGPAWWAARTAIDTVHELQRRAVQTARIRVVAAAEEDAATHAAVALANAYLLARDQLVVSMNERTRRIAYGRCLGETQAHLAEVEGITQPAVSQALASAGAAAVIAGFALLQPHRD</sequence>
<dbReference type="RefSeq" id="WP_150447751.1">
    <property type="nucleotide sequence ID" value="NZ_VYSA01000001.1"/>
</dbReference>
<dbReference type="OrthoDB" id="4711815at2"/>
<evidence type="ECO:0000313" key="2">
    <source>
        <dbReference type="Proteomes" id="UP000325827"/>
    </source>
</evidence>